<gene>
    <name evidence="4" type="ORF">FWJ32_04170</name>
</gene>
<feature type="compositionally biased region" description="Low complexity" evidence="1">
    <location>
        <begin position="24"/>
        <end position="48"/>
    </location>
</feature>
<keyword evidence="2" id="KW-0732">Signal</keyword>
<dbReference type="GO" id="GO:0010181">
    <property type="term" value="F:FMN binding"/>
    <property type="evidence" value="ECO:0007669"/>
    <property type="project" value="InterPro"/>
</dbReference>
<proteinExistence type="predicted"/>
<dbReference type="Pfam" id="PF04205">
    <property type="entry name" value="FMN_bind"/>
    <property type="match status" value="2"/>
</dbReference>
<sequence>MKRFIALFCVLVLALVLAAGCGGQQQQPQQQPSQQQNEQAQQPSQEEATALKDGVYTAEEPEFDDHGWKAITTVVVKDGKIANVFYDEINKDNQIKSLDQDYASNMKEKSGETPLDAVAKLSASLLEKQDPANVDTVTGATSTTNKFKTLVAEALKSSPEEKGAGGYYDGIFKAEEKDFDEHGYKAYATVIIKDGKVANAYYDELSKDTGTFKSKDENYQKNMKAKTGVSNTEAIPQLIQSLITKQDAEQVDAVTGATGTTQKFKTLMGEALSLAK</sequence>
<dbReference type="SMART" id="SM00900">
    <property type="entry name" value="FMN_bind"/>
    <property type="match status" value="2"/>
</dbReference>
<feature type="domain" description="FMN-binding" evidence="3">
    <location>
        <begin position="183"/>
        <end position="275"/>
    </location>
</feature>
<dbReference type="RefSeq" id="WP_149544715.1">
    <property type="nucleotide sequence ID" value="NZ_VTPS01000004.1"/>
</dbReference>
<name>A0A5D8QE63_9THEO</name>
<dbReference type="InterPro" id="IPR007329">
    <property type="entry name" value="FMN-bd"/>
</dbReference>
<evidence type="ECO:0000313" key="5">
    <source>
        <dbReference type="Proteomes" id="UP000322976"/>
    </source>
</evidence>
<dbReference type="PROSITE" id="PS51257">
    <property type="entry name" value="PROKAR_LIPOPROTEIN"/>
    <property type="match status" value="1"/>
</dbReference>
<dbReference type="GO" id="GO:0016020">
    <property type="term" value="C:membrane"/>
    <property type="evidence" value="ECO:0007669"/>
    <property type="project" value="InterPro"/>
</dbReference>
<evidence type="ECO:0000256" key="2">
    <source>
        <dbReference type="SAM" id="SignalP"/>
    </source>
</evidence>
<accession>A0A5D8QE63</accession>
<protein>
    <submittedName>
        <fullName evidence="4">FMN-binding protein</fullName>
    </submittedName>
</protein>
<feature type="signal peptide" evidence="2">
    <location>
        <begin position="1"/>
        <end position="18"/>
    </location>
</feature>
<evidence type="ECO:0000313" key="4">
    <source>
        <dbReference type="EMBL" id="TZE82801.1"/>
    </source>
</evidence>
<feature type="chain" id="PRO_5038708792" evidence="2">
    <location>
        <begin position="19"/>
        <end position="276"/>
    </location>
</feature>
<comment type="caution">
    <text evidence="4">The sequence shown here is derived from an EMBL/GenBank/DDBJ whole genome shotgun (WGS) entry which is preliminary data.</text>
</comment>
<feature type="region of interest" description="Disordered" evidence="1">
    <location>
        <begin position="24"/>
        <end position="50"/>
    </location>
</feature>
<dbReference type="AlphaFoldDB" id="A0A5D8QE63"/>
<evidence type="ECO:0000259" key="3">
    <source>
        <dbReference type="SMART" id="SM00900"/>
    </source>
</evidence>
<dbReference type="Proteomes" id="UP000322976">
    <property type="component" value="Unassembled WGS sequence"/>
</dbReference>
<organism evidence="4 5">
    <name type="scientific">Calorimonas adulescens</name>
    <dbReference type="NCBI Taxonomy" id="2606906"/>
    <lineage>
        <taxon>Bacteria</taxon>
        <taxon>Bacillati</taxon>
        <taxon>Bacillota</taxon>
        <taxon>Clostridia</taxon>
        <taxon>Thermoanaerobacterales</taxon>
        <taxon>Thermoanaerobacteraceae</taxon>
        <taxon>Calorimonas</taxon>
    </lineage>
</organism>
<feature type="domain" description="FMN-binding" evidence="3">
    <location>
        <begin position="67"/>
        <end position="158"/>
    </location>
</feature>
<dbReference type="EMBL" id="VTPS01000004">
    <property type="protein sequence ID" value="TZE82801.1"/>
    <property type="molecule type" value="Genomic_DNA"/>
</dbReference>
<evidence type="ECO:0000256" key="1">
    <source>
        <dbReference type="SAM" id="MobiDB-lite"/>
    </source>
</evidence>
<reference evidence="4 5" key="1">
    <citation type="submission" date="2019-08" db="EMBL/GenBank/DDBJ databases">
        <title>Calorimonas adulescens gen. nov., sp. nov., an anaerobic thermophilic bacterium from Sakhalin hot spring.</title>
        <authorList>
            <person name="Khomyakova M.A."/>
            <person name="Merkel A.Y."/>
            <person name="Novikov A."/>
            <person name="Bonch-Osmolovskaya E.A."/>
            <person name="Slobodkin A.I."/>
        </authorList>
    </citation>
    <scope>NUCLEOTIDE SEQUENCE [LARGE SCALE GENOMIC DNA]</scope>
    <source>
        <strain evidence="4 5">A05MB</strain>
    </source>
</reference>
<keyword evidence="5" id="KW-1185">Reference proteome</keyword>
<dbReference type="Gene3D" id="3.90.1010.20">
    <property type="match status" value="2"/>
</dbReference>